<dbReference type="PROSITE" id="PS50863">
    <property type="entry name" value="B3"/>
    <property type="match status" value="2"/>
</dbReference>
<dbReference type="SUPFAM" id="SSF101936">
    <property type="entry name" value="DNA-binding pseudobarrel domain"/>
    <property type="match status" value="2"/>
</dbReference>
<dbReference type="InterPro" id="IPR050655">
    <property type="entry name" value="Plant_B3_domain"/>
</dbReference>
<dbReference type="InterPro" id="IPR015300">
    <property type="entry name" value="DNA-bd_pseudobarrel_sf"/>
</dbReference>
<name>A0A2P6QZ61_ROSCH</name>
<keyword evidence="5" id="KW-0539">Nucleus</keyword>
<dbReference type="GO" id="GO:0003677">
    <property type="term" value="F:DNA binding"/>
    <property type="evidence" value="ECO:0007669"/>
    <property type="project" value="UniProtKB-KW"/>
</dbReference>
<dbReference type="SMART" id="SM01019">
    <property type="entry name" value="B3"/>
    <property type="match status" value="2"/>
</dbReference>
<dbReference type="Proteomes" id="UP000238479">
    <property type="component" value="Chromosome 4"/>
</dbReference>
<organism evidence="7 8">
    <name type="scientific">Rosa chinensis</name>
    <name type="common">China rose</name>
    <dbReference type="NCBI Taxonomy" id="74649"/>
    <lineage>
        <taxon>Eukaryota</taxon>
        <taxon>Viridiplantae</taxon>
        <taxon>Streptophyta</taxon>
        <taxon>Embryophyta</taxon>
        <taxon>Tracheophyta</taxon>
        <taxon>Spermatophyta</taxon>
        <taxon>Magnoliopsida</taxon>
        <taxon>eudicotyledons</taxon>
        <taxon>Gunneridae</taxon>
        <taxon>Pentapetalae</taxon>
        <taxon>rosids</taxon>
        <taxon>fabids</taxon>
        <taxon>Rosales</taxon>
        <taxon>Rosaceae</taxon>
        <taxon>Rosoideae</taxon>
        <taxon>Rosoideae incertae sedis</taxon>
        <taxon>Rosa</taxon>
    </lineage>
</organism>
<reference evidence="7 8" key="1">
    <citation type="journal article" date="2018" name="Nat. Genet.">
        <title>The Rosa genome provides new insights in the design of modern roses.</title>
        <authorList>
            <person name="Bendahmane M."/>
        </authorList>
    </citation>
    <scope>NUCLEOTIDE SEQUENCE [LARGE SCALE GENOMIC DNA]</scope>
    <source>
        <strain evidence="8">cv. Old Blush</strain>
    </source>
</reference>
<evidence type="ECO:0000256" key="1">
    <source>
        <dbReference type="ARBA" id="ARBA00004123"/>
    </source>
</evidence>
<dbReference type="GO" id="GO:0005634">
    <property type="term" value="C:nucleus"/>
    <property type="evidence" value="ECO:0007669"/>
    <property type="project" value="UniProtKB-SubCell"/>
</dbReference>
<gene>
    <name evidence="7" type="ORF">RchiOBHm_Chr4g0425711</name>
</gene>
<keyword evidence="4" id="KW-0804">Transcription</keyword>
<dbReference type="OMA" id="ARACQRD"/>
<sequence length="275" mass="31359">MARRACTSLPFHDGSVEEEKGPTFFKIIRPGFNTEHLRIPPAFRKHILHESIKRATLKLKNSSDTSWTVKVIITGRDIYLKDGWQEFLRDNSLGDSEFLVFRYDKNMHFIINIFDKNCVERVNITDLRTHKAPTFPDNPKGPLARPPTAAGDHRYDLAVEAAHVLKSKGEHLPSYAAAAAFKSKFPYFAKVLAGSKMVAIPTHFYREIFSSSKYDELFLVTAKGKFTVTLLPCTDTVMLSGGWSSFRNDNQLQEDDICIFELVKENTMVVHIFRN</sequence>
<dbReference type="Gene3D" id="2.40.330.10">
    <property type="entry name" value="DNA-binding pseudobarrel domain"/>
    <property type="match status" value="2"/>
</dbReference>
<comment type="subcellular location">
    <subcellularLocation>
        <location evidence="1">Nucleus</location>
    </subcellularLocation>
</comment>
<comment type="caution">
    <text evidence="7">The sequence shown here is derived from an EMBL/GenBank/DDBJ whole genome shotgun (WGS) entry which is preliminary data.</text>
</comment>
<keyword evidence="8" id="KW-1185">Reference proteome</keyword>
<evidence type="ECO:0000313" key="8">
    <source>
        <dbReference type="Proteomes" id="UP000238479"/>
    </source>
</evidence>
<dbReference type="CDD" id="cd10017">
    <property type="entry name" value="B3_DNA"/>
    <property type="match status" value="2"/>
</dbReference>
<evidence type="ECO:0000256" key="5">
    <source>
        <dbReference type="ARBA" id="ARBA00023242"/>
    </source>
</evidence>
<accession>A0A2P6QZ61</accession>
<dbReference type="AlphaFoldDB" id="A0A2P6QZ61"/>
<keyword evidence="3" id="KW-0238">DNA-binding</keyword>
<feature type="domain" description="TF-B3" evidence="6">
    <location>
        <begin position="183"/>
        <end position="275"/>
    </location>
</feature>
<dbReference type="PANTHER" id="PTHR31920">
    <property type="entry name" value="B3 DOMAIN-CONTAINING"/>
    <property type="match status" value="1"/>
</dbReference>
<dbReference type="EMBL" id="PDCK01000042">
    <property type="protein sequence ID" value="PRQ39483.1"/>
    <property type="molecule type" value="Genomic_DNA"/>
</dbReference>
<dbReference type="STRING" id="74649.A0A2P6QZ61"/>
<evidence type="ECO:0000259" key="6">
    <source>
        <dbReference type="PROSITE" id="PS50863"/>
    </source>
</evidence>
<evidence type="ECO:0000256" key="4">
    <source>
        <dbReference type="ARBA" id="ARBA00023163"/>
    </source>
</evidence>
<evidence type="ECO:0000256" key="3">
    <source>
        <dbReference type="ARBA" id="ARBA00023125"/>
    </source>
</evidence>
<dbReference type="PANTHER" id="PTHR31920:SF122">
    <property type="entry name" value="B3 DOMAIN-CONTAINING PROTEIN REM23"/>
    <property type="match status" value="1"/>
</dbReference>
<dbReference type="Pfam" id="PF02362">
    <property type="entry name" value="B3"/>
    <property type="match status" value="2"/>
</dbReference>
<evidence type="ECO:0000313" key="7">
    <source>
        <dbReference type="EMBL" id="PRQ39483.1"/>
    </source>
</evidence>
<proteinExistence type="predicted"/>
<dbReference type="OrthoDB" id="1164140at2759"/>
<evidence type="ECO:0000256" key="2">
    <source>
        <dbReference type="ARBA" id="ARBA00023015"/>
    </source>
</evidence>
<protein>
    <submittedName>
        <fullName evidence="7">Putative transcription factor B3-Domain family</fullName>
    </submittedName>
</protein>
<feature type="domain" description="TF-B3" evidence="6">
    <location>
        <begin position="22"/>
        <end position="117"/>
    </location>
</feature>
<dbReference type="Gramene" id="PRQ39483">
    <property type="protein sequence ID" value="PRQ39483"/>
    <property type="gene ID" value="RchiOBHm_Chr4g0425711"/>
</dbReference>
<keyword evidence="2" id="KW-0805">Transcription regulation</keyword>
<dbReference type="InterPro" id="IPR003340">
    <property type="entry name" value="B3_DNA-bd"/>
</dbReference>